<dbReference type="Proteomes" id="UP000066284">
    <property type="component" value="Chromosome 1"/>
</dbReference>
<evidence type="ECO:0000256" key="1">
    <source>
        <dbReference type="SAM" id="Phobius"/>
    </source>
</evidence>
<feature type="transmembrane region" description="Helical" evidence="1">
    <location>
        <begin position="6"/>
        <end position="25"/>
    </location>
</feature>
<sequence>MSALNNPVIAVIVSLVIAVGYFTLVDHYLMEMQGLDFWYLFRQ</sequence>
<evidence type="ECO:0000313" key="3">
    <source>
        <dbReference type="Proteomes" id="UP000066284"/>
    </source>
</evidence>
<proteinExistence type="predicted"/>
<dbReference type="EMBL" id="LN885086">
    <property type="protein sequence ID" value="CUQ68311.1"/>
    <property type="molecule type" value="Genomic_DNA"/>
</dbReference>
<dbReference type="AlphaFoldDB" id="A0A0S4KV83"/>
<protein>
    <submittedName>
        <fullName evidence="2">Uncharacterized protein</fullName>
    </submittedName>
</protein>
<keyword evidence="1" id="KW-1133">Transmembrane helix</keyword>
<reference evidence="3" key="1">
    <citation type="submission" date="2015-09" db="EMBL/GenBank/DDBJ databases">
        <authorList>
            <person name="Daims H."/>
        </authorList>
    </citation>
    <scope>NUCLEOTIDE SEQUENCE [LARGE SCALE GENOMIC DNA]</scope>
</reference>
<keyword evidence="1" id="KW-0812">Transmembrane</keyword>
<dbReference type="RefSeq" id="WP_269447224.1">
    <property type="nucleotide sequence ID" value="NZ_LN885086.1"/>
</dbReference>
<dbReference type="KEGG" id="nio:NITINOP_3339"/>
<keyword evidence="3" id="KW-1185">Reference proteome</keyword>
<name>A0A0S4KV83_9BACT</name>
<dbReference type="STRING" id="1715989.NITINOP_3339"/>
<keyword evidence="1" id="KW-0472">Membrane</keyword>
<organism evidence="2 3">
    <name type="scientific">Candidatus Nitrospira inopinata</name>
    <dbReference type="NCBI Taxonomy" id="1715989"/>
    <lineage>
        <taxon>Bacteria</taxon>
        <taxon>Pseudomonadati</taxon>
        <taxon>Nitrospirota</taxon>
        <taxon>Nitrospiria</taxon>
        <taxon>Nitrospirales</taxon>
        <taxon>Nitrospiraceae</taxon>
        <taxon>Nitrospira</taxon>
    </lineage>
</organism>
<gene>
    <name evidence="2" type="ORF">NITINOP_3339</name>
</gene>
<accession>A0A0S4KV83</accession>
<evidence type="ECO:0000313" key="2">
    <source>
        <dbReference type="EMBL" id="CUQ68311.1"/>
    </source>
</evidence>